<dbReference type="RefSeq" id="XP_020905170.1">
    <property type="nucleotide sequence ID" value="XM_021049511.1"/>
</dbReference>
<dbReference type="EnsemblMetazoa" id="XM_021049511.1">
    <property type="protein sequence ID" value="XP_020905170.1"/>
    <property type="gene ID" value="LOC110243416"/>
</dbReference>
<organism evidence="1 2">
    <name type="scientific">Exaiptasia diaphana</name>
    <name type="common">Tropical sea anemone</name>
    <name type="synonym">Aiptasia pulchella</name>
    <dbReference type="NCBI Taxonomy" id="2652724"/>
    <lineage>
        <taxon>Eukaryota</taxon>
        <taxon>Metazoa</taxon>
        <taxon>Cnidaria</taxon>
        <taxon>Anthozoa</taxon>
        <taxon>Hexacorallia</taxon>
        <taxon>Actiniaria</taxon>
        <taxon>Aiptasiidae</taxon>
        <taxon>Exaiptasia</taxon>
    </lineage>
</organism>
<sequence>MYSGVFVPWTDSHQNGTDLLTKYTPHPPYERPKVQSGDTTKWDISLFVKVLLNSRPPFVDMSNRALVEGLKCLRETRNSLCHTESNRITPAEFTPLYKDLFDALLVIGASTMEFKNVEDDAQNLEWNELLYQVKQTSAQDKDMLQGIDT</sequence>
<proteinExistence type="predicted"/>
<accession>A0A913XI57</accession>
<reference evidence="1" key="1">
    <citation type="submission" date="2022-11" db="UniProtKB">
        <authorList>
            <consortium name="EnsemblMetazoa"/>
        </authorList>
    </citation>
    <scope>IDENTIFICATION</scope>
</reference>
<evidence type="ECO:0000313" key="2">
    <source>
        <dbReference type="Proteomes" id="UP000887567"/>
    </source>
</evidence>
<evidence type="ECO:0008006" key="3">
    <source>
        <dbReference type="Google" id="ProtNLM"/>
    </source>
</evidence>
<name>A0A913XI57_EXADI</name>
<dbReference type="KEGG" id="epa:110243416"/>
<dbReference type="AlphaFoldDB" id="A0A913XI57"/>
<evidence type="ECO:0000313" key="1">
    <source>
        <dbReference type="EnsemblMetazoa" id="XP_020905170.1"/>
    </source>
</evidence>
<dbReference type="Proteomes" id="UP000887567">
    <property type="component" value="Unplaced"/>
</dbReference>
<dbReference type="GeneID" id="110243416"/>
<keyword evidence="2" id="KW-1185">Reference proteome</keyword>
<protein>
    <recommendedName>
        <fullName evidence="3">DZIP3-like HEPN domain-containing protein</fullName>
    </recommendedName>
</protein>